<dbReference type="AlphaFoldDB" id="A0A3M7T2L9"/>
<accession>A0A3M7T2L9</accession>
<protein>
    <submittedName>
        <fullName evidence="1">Uncharacterized protein</fullName>
    </submittedName>
</protein>
<evidence type="ECO:0000313" key="1">
    <source>
        <dbReference type="EMBL" id="RNA42293.1"/>
    </source>
</evidence>
<evidence type="ECO:0000313" key="2">
    <source>
        <dbReference type="Proteomes" id="UP000276133"/>
    </source>
</evidence>
<dbReference type="EMBL" id="REGN01000386">
    <property type="protein sequence ID" value="RNA42293.1"/>
    <property type="molecule type" value="Genomic_DNA"/>
</dbReference>
<dbReference type="Proteomes" id="UP000276133">
    <property type="component" value="Unassembled WGS sequence"/>
</dbReference>
<organism evidence="1 2">
    <name type="scientific">Brachionus plicatilis</name>
    <name type="common">Marine rotifer</name>
    <name type="synonym">Brachionus muelleri</name>
    <dbReference type="NCBI Taxonomy" id="10195"/>
    <lineage>
        <taxon>Eukaryota</taxon>
        <taxon>Metazoa</taxon>
        <taxon>Spiralia</taxon>
        <taxon>Gnathifera</taxon>
        <taxon>Rotifera</taxon>
        <taxon>Eurotatoria</taxon>
        <taxon>Monogononta</taxon>
        <taxon>Pseudotrocha</taxon>
        <taxon>Ploima</taxon>
        <taxon>Brachionidae</taxon>
        <taxon>Brachionus</taxon>
    </lineage>
</organism>
<keyword evidence="2" id="KW-1185">Reference proteome</keyword>
<proteinExistence type="predicted"/>
<name>A0A3M7T2L9_BRAPC</name>
<gene>
    <name evidence="1" type="ORF">BpHYR1_022334</name>
</gene>
<sequence>MGMQRKKNSHKKSKINEEEFENFFISDKKIDFKFISHPFLLVSSASIKDPFELKEYLNKPVRNKEEKIDSSFILPPFLVSPASIKDSFQFDKIILKKLKRPFLFELNISEKLNCQNEKELKKIILFLFFPPILLDRFQLKRERKTSVKKIKKKNFCNLRPKRNKNKKN</sequence>
<comment type="caution">
    <text evidence="1">The sequence shown here is derived from an EMBL/GenBank/DDBJ whole genome shotgun (WGS) entry which is preliminary data.</text>
</comment>
<reference evidence="1 2" key="1">
    <citation type="journal article" date="2018" name="Sci. Rep.">
        <title>Genomic signatures of local adaptation to the degree of environmental predictability in rotifers.</title>
        <authorList>
            <person name="Franch-Gras L."/>
            <person name="Hahn C."/>
            <person name="Garcia-Roger E.M."/>
            <person name="Carmona M.J."/>
            <person name="Serra M."/>
            <person name="Gomez A."/>
        </authorList>
    </citation>
    <scope>NUCLEOTIDE SEQUENCE [LARGE SCALE GENOMIC DNA]</scope>
    <source>
        <strain evidence="1">HYR1</strain>
    </source>
</reference>